<sequence>MRPVFCGNLDYDVRISEVERLFGKYGRVERVDLKTAISWTGSSQLSMRSVTTMKKVKGRRTDTAQTGEAAKDPQVQDGLLVLTAEVGREVAQTMGEARRGAAQTTAGEAAALIMAGEAAQPAVAAAAEVITPGEEDDDAALTIMTASAEKLVLAMTGPPAAHLELGGTRETRKAPHACVVEFKHQSLPRQMKLELVMLASRKLVYLCALARADFAS</sequence>
<keyword evidence="1" id="KW-0808">Transferase</keyword>
<dbReference type="EMBL" id="CM000780">
    <property type="protein sequence ID" value="AQK60767.1"/>
    <property type="molecule type" value="Genomic_DNA"/>
</dbReference>
<dbReference type="SUPFAM" id="SSF54928">
    <property type="entry name" value="RNA-binding domain, RBD"/>
    <property type="match status" value="1"/>
</dbReference>
<name>A0A1D6QTJ6_MAIZE</name>
<dbReference type="GO" id="GO:0003723">
    <property type="term" value="F:RNA binding"/>
    <property type="evidence" value="ECO:0007669"/>
    <property type="project" value="InterPro"/>
</dbReference>
<keyword evidence="1" id="KW-0489">Methyltransferase</keyword>
<evidence type="ECO:0000313" key="1">
    <source>
        <dbReference type="EMBL" id="AQK60767.1"/>
    </source>
</evidence>
<dbReference type="InterPro" id="IPR000504">
    <property type="entry name" value="RRM_dom"/>
</dbReference>
<proteinExistence type="predicted"/>
<organism evidence="1">
    <name type="scientific">Zea mays</name>
    <name type="common">Maize</name>
    <dbReference type="NCBI Taxonomy" id="4577"/>
    <lineage>
        <taxon>Eukaryota</taxon>
        <taxon>Viridiplantae</taxon>
        <taxon>Streptophyta</taxon>
        <taxon>Embryophyta</taxon>
        <taxon>Tracheophyta</taxon>
        <taxon>Spermatophyta</taxon>
        <taxon>Magnoliopsida</taxon>
        <taxon>Liliopsida</taxon>
        <taxon>Poales</taxon>
        <taxon>Poaceae</taxon>
        <taxon>PACMAD clade</taxon>
        <taxon>Panicoideae</taxon>
        <taxon>Andropogonodae</taxon>
        <taxon>Andropogoneae</taxon>
        <taxon>Tripsacinae</taxon>
        <taxon>Zea</taxon>
    </lineage>
</organism>
<accession>A0A1D6QTJ6</accession>
<dbReference type="InterPro" id="IPR035979">
    <property type="entry name" value="RBD_domain_sf"/>
</dbReference>
<dbReference type="AlphaFoldDB" id="A0A1D6QTJ6"/>
<reference evidence="1" key="1">
    <citation type="submission" date="2015-12" db="EMBL/GenBank/DDBJ databases">
        <title>Update maize B73 reference genome by single molecule sequencing technologies.</title>
        <authorList>
            <consortium name="Maize Genome Sequencing Project"/>
            <person name="Ware D."/>
        </authorList>
    </citation>
    <scope>NUCLEOTIDE SEQUENCE</scope>
    <source>
        <tissue evidence="1">Seedling</tissue>
    </source>
</reference>
<protein>
    <submittedName>
        <fullName evidence="1">Ribosomal RNA small subunit methyltransferase chloroplastic</fullName>
    </submittedName>
</protein>
<dbReference type="InterPro" id="IPR012677">
    <property type="entry name" value="Nucleotide-bd_a/b_plait_sf"/>
</dbReference>
<gene>
    <name evidence="1" type="ORF">ZEAMMB73_Zm00001d053927</name>
</gene>
<dbReference type="GO" id="GO:0008168">
    <property type="term" value="F:methyltransferase activity"/>
    <property type="evidence" value="ECO:0007669"/>
    <property type="project" value="UniProtKB-KW"/>
</dbReference>
<dbReference type="GO" id="GO:0032259">
    <property type="term" value="P:methylation"/>
    <property type="evidence" value="ECO:0007669"/>
    <property type="project" value="UniProtKB-KW"/>
</dbReference>
<dbReference type="Gene3D" id="3.30.70.330">
    <property type="match status" value="1"/>
</dbReference>
<dbReference type="Pfam" id="PF00076">
    <property type="entry name" value="RRM_1"/>
    <property type="match status" value="1"/>
</dbReference>